<proteinExistence type="predicted"/>
<protein>
    <submittedName>
        <fullName evidence="1">Uncharacterized protein</fullName>
    </submittedName>
</protein>
<gene>
    <name evidence="1" type="ORF">EYF80_018812</name>
</gene>
<evidence type="ECO:0000313" key="2">
    <source>
        <dbReference type="Proteomes" id="UP000314294"/>
    </source>
</evidence>
<dbReference type="EMBL" id="SRLO01000156">
    <property type="protein sequence ID" value="TNN70996.1"/>
    <property type="molecule type" value="Genomic_DNA"/>
</dbReference>
<dbReference type="Proteomes" id="UP000314294">
    <property type="component" value="Unassembled WGS sequence"/>
</dbReference>
<name>A0A4Z2HYY0_9TELE</name>
<dbReference type="AlphaFoldDB" id="A0A4Z2HYY0"/>
<sequence length="122" mass="13643">MARRLNSVRLESVQLLCGSAVRSGSEPEAANYRAEITALTAGHEHPSSSTHVFQMYTQQHQLEQHTWSPYRTFWGEANAWMKQRCDLGCLPAPSDDKRLTLADLLWDACGAAMHNEGERTVG</sequence>
<reference evidence="1 2" key="1">
    <citation type="submission" date="2019-03" db="EMBL/GenBank/DDBJ databases">
        <title>First draft genome of Liparis tanakae, snailfish: a comprehensive survey of snailfish specific genes.</title>
        <authorList>
            <person name="Kim W."/>
            <person name="Song I."/>
            <person name="Jeong J.-H."/>
            <person name="Kim D."/>
            <person name="Kim S."/>
            <person name="Ryu S."/>
            <person name="Song J.Y."/>
            <person name="Lee S.K."/>
        </authorList>
    </citation>
    <scope>NUCLEOTIDE SEQUENCE [LARGE SCALE GENOMIC DNA]</scope>
    <source>
        <tissue evidence="1">Muscle</tissue>
    </source>
</reference>
<organism evidence="1 2">
    <name type="scientific">Liparis tanakae</name>
    <name type="common">Tanaka's snailfish</name>
    <dbReference type="NCBI Taxonomy" id="230148"/>
    <lineage>
        <taxon>Eukaryota</taxon>
        <taxon>Metazoa</taxon>
        <taxon>Chordata</taxon>
        <taxon>Craniata</taxon>
        <taxon>Vertebrata</taxon>
        <taxon>Euteleostomi</taxon>
        <taxon>Actinopterygii</taxon>
        <taxon>Neopterygii</taxon>
        <taxon>Teleostei</taxon>
        <taxon>Neoteleostei</taxon>
        <taxon>Acanthomorphata</taxon>
        <taxon>Eupercaria</taxon>
        <taxon>Perciformes</taxon>
        <taxon>Cottioidei</taxon>
        <taxon>Cottales</taxon>
        <taxon>Liparidae</taxon>
        <taxon>Liparis</taxon>
    </lineage>
</organism>
<accession>A0A4Z2HYY0</accession>
<evidence type="ECO:0000313" key="1">
    <source>
        <dbReference type="EMBL" id="TNN70996.1"/>
    </source>
</evidence>
<comment type="caution">
    <text evidence="1">The sequence shown here is derived from an EMBL/GenBank/DDBJ whole genome shotgun (WGS) entry which is preliminary data.</text>
</comment>
<keyword evidence="2" id="KW-1185">Reference proteome</keyword>